<organism evidence="10 11">
    <name type="scientific">Methylobacterium marchantiae</name>
    <dbReference type="NCBI Taxonomy" id="600331"/>
    <lineage>
        <taxon>Bacteria</taxon>
        <taxon>Pseudomonadati</taxon>
        <taxon>Pseudomonadota</taxon>
        <taxon>Alphaproteobacteria</taxon>
        <taxon>Hyphomicrobiales</taxon>
        <taxon>Methylobacteriaceae</taxon>
        <taxon>Methylobacterium</taxon>
    </lineage>
</organism>
<dbReference type="Proteomes" id="UP001597176">
    <property type="component" value="Unassembled WGS sequence"/>
</dbReference>
<keyword evidence="4 8" id="KW-0479">Metal-binding</keyword>
<gene>
    <name evidence="8" type="primary">vapC</name>
    <name evidence="10" type="ORF">ACFQ4G_13025</name>
</gene>
<dbReference type="PANTHER" id="PTHR33653:SF1">
    <property type="entry name" value="RIBONUCLEASE VAPC2"/>
    <property type="match status" value="1"/>
</dbReference>
<evidence type="ECO:0000256" key="1">
    <source>
        <dbReference type="ARBA" id="ARBA00001946"/>
    </source>
</evidence>
<keyword evidence="2 8" id="KW-1277">Toxin-antitoxin system</keyword>
<evidence type="ECO:0000313" key="10">
    <source>
        <dbReference type="EMBL" id="MFD1302493.1"/>
    </source>
</evidence>
<comment type="similarity">
    <text evidence="7 8">Belongs to the PINc/VapC protein family.</text>
</comment>
<evidence type="ECO:0000256" key="5">
    <source>
        <dbReference type="ARBA" id="ARBA00022801"/>
    </source>
</evidence>
<evidence type="ECO:0000256" key="7">
    <source>
        <dbReference type="ARBA" id="ARBA00038093"/>
    </source>
</evidence>
<name>A0ABW3X0N1_9HYPH</name>
<feature type="binding site" evidence="8">
    <location>
        <position position="5"/>
    </location>
    <ligand>
        <name>Mg(2+)</name>
        <dbReference type="ChEBI" id="CHEBI:18420"/>
    </ligand>
</feature>
<dbReference type="InterPro" id="IPR029060">
    <property type="entry name" value="PIN-like_dom_sf"/>
</dbReference>
<evidence type="ECO:0000256" key="6">
    <source>
        <dbReference type="ARBA" id="ARBA00022842"/>
    </source>
</evidence>
<dbReference type="InterPro" id="IPR050556">
    <property type="entry name" value="Type_II_TA_system_RNase"/>
</dbReference>
<comment type="cofactor">
    <cofactor evidence="1 8">
        <name>Mg(2+)</name>
        <dbReference type="ChEBI" id="CHEBI:18420"/>
    </cofactor>
</comment>
<dbReference type="Pfam" id="PF01850">
    <property type="entry name" value="PIN"/>
    <property type="match status" value="1"/>
</dbReference>
<dbReference type="PANTHER" id="PTHR33653">
    <property type="entry name" value="RIBONUCLEASE VAPC2"/>
    <property type="match status" value="1"/>
</dbReference>
<evidence type="ECO:0000256" key="2">
    <source>
        <dbReference type="ARBA" id="ARBA00022649"/>
    </source>
</evidence>
<evidence type="ECO:0000256" key="4">
    <source>
        <dbReference type="ARBA" id="ARBA00022723"/>
    </source>
</evidence>
<dbReference type="InterPro" id="IPR002716">
    <property type="entry name" value="PIN_dom"/>
</dbReference>
<evidence type="ECO:0000256" key="3">
    <source>
        <dbReference type="ARBA" id="ARBA00022722"/>
    </source>
</evidence>
<keyword evidence="3 8" id="KW-0540">Nuclease</keyword>
<evidence type="ECO:0000313" key="11">
    <source>
        <dbReference type="Proteomes" id="UP001597176"/>
    </source>
</evidence>
<proteinExistence type="inferred from homology"/>
<keyword evidence="6 8" id="KW-0460">Magnesium</keyword>
<evidence type="ECO:0000256" key="8">
    <source>
        <dbReference type="HAMAP-Rule" id="MF_00265"/>
    </source>
</evidence>
<feature type="binding site" evidence="8">
    <location>
        <position position="100"/>
    </location>
    <ligand>
        <name>Mg(2+)</name>
        <dbReference type="ChEBI" id="CHEBI:18420"/>
    </ligand>
</feature>
<sequence>MTVLDTSAIVAIALCEPEEWDFNRLIASRKAVVGAPTLVEARMVLDSRIPDEVVNFLDGLTSRPAITVLGFDAEMHELACDAFARFGKGRGHPARLNFGDCLSYAVARHTKLPLLFKGDDFGRTDITSAWPLT</sequence>
<keyword evidence="8" id="KW-0800">Toxin</keyword>
<dbReference type="EC" id="3.1.-.-" evidence="8"/>
<comment type="caution">
    <text evidence="10">The sequence shown here is derived from an EMBL/GenBank/DDBJ whole genome shotgun (WGS) entry which is preliminary data.</text>
</comment>
<dbReference type="RefSeq" id="WP_238206147.1">
    <property type="nucleotide sequence ID" value="NZ_JBHTND010000016.1"/>
</dbReference>
<comment type="function">
    <text evidence="8">Toxic component of a toxin-antitoxin (TA) system. An RNase.</text>
</comment>
<keyword evidence="11" id="KW-1185">Reference proteome</keyword>
<evidence type="ECO:0000259" key="9">
    <source>
        <dbReference type="Pfam" id="PF01850"/>
    </source>
</evidence>
<dbReference type="Gene3D" id="3.40.50.1010">
    <property type="entry name" value="5'-nuclease"/>
    <property type="match status" value="1"/>
</dbReference>
<dbReference type="EMBL" id="JBHTND010000016">
    <property type="protein sequence ID" value="MFD1302493.1"/>
    <property type="molecule type" value="Genomic_DNA"/>
</dbReference>
<keyword evidence="5 8" id="KW-0378">Hydrolase</keyword>
<dbReference type="InterPro" id="IPR022907">
    <property type="entry name" value="VapC_family"/>
</dbReference>
<dbReference type="HAMAP" id="MF_00265">
    <property type="entry name" value="VapC_Nob1"/>
    <property type="match status" value="1"/>
</dbReference>
<dbReference type="CDD" id="cd09871">
    <property type="entry name" value="PIN_MtVapC28-VapC30-like"/>
    <property type="match status" value="1"/>
</dbReference>
<reference evidence="11" key="1">
    <citation type="journal article" date="2019" name="Int. J. Syst. Evol. Microbiol.">
        <title>The Global Catalogue of Microorganisms (GCM) 10K type strain sequencing project: providing services to taxonomists for standard genome sequencing and annotation.</title>
        <authorList>
            <consortium name="The Broad Institute Genomics Platform"/>
            <consortium name="The Broad Institute Genome Sequencing Center for Infectious Disease"/>
            <person name="Wu L."/>
            <person name="Ma J."/>
        </authorList>
    </citation>
    <scope>NUCLEOTIDE SEQUENCE [LARGE SCALE GENOMIC DNA]</scope>
    <source>
        <strain evidence="11">CCUG 56108</strain>
    </source>
</reference>
<accession>A0ABW3X0N1</accession>
<dbReference type="SUPFAM" id="SSF88723">
    <property type="entry name" value="PIN domain-like"/>
    <property type="match status" value="1"/>
</dbReference>
<feature type="domain" description="PIN" evidence="9">
    <location>
        <begin position="3"/>
        <end position="125"/>
    </location>
</feature>
<protein>
    <recommendedName>
        <fullName evidence="8">Ribonuclease VapC</fullName>
        <shortName evidence="8">RNase VapC</shortName>
        <ecNumber evidence="8">3.1.-.-</ecNumber>
    </recommendedName>
    <alternativeName>
        <fullName evidence="8">Toxin VapC</fullName>
    </alternativeName>
</protein>